<keyword evidence="7" id="KW-1185">Reference proteome</keyword>
<evidence type="ECO:0000313" key="6">
    <source>
        <dbReference type="EMBL" id="OXB89272.1"/>
    </source>
</evidence>
<organism evidence="6 7">
    <name type="scientific">Geobacillus thermocatenulatus</name>
    <dbReference type="NCBI Taxonomy" id="33938"/>
    <lineage>
        <taxon>Bacteria</taxon>
        <taxon>Bacillati</taxon>
        <taxon>Bacillota</taxon>
        <taxon>Bacilli</taxon>
        <taxon>Bacillales</taxon>
        <taxon>Anoxybacillaceae</taxon>
        <taxon>Geobacillus</taxon>
        <taxon>Geobacillus thermoleovorans group</taxon>
    </lineage>
</organism>
<dbReference type="KEGG" id="gtm:GT3921_05390"/>
<comment type="caution">
    <text evidence="6">The sequence shown here is derived from an EMBL/GenBank/DDBJ whole genome shotgun (WGS) entry which is preliminary data.</text>
</comment>
<evidence type="ECO:0000256" key="3">
    <source>
        <dbReference type="ARBA" id="ARBA00022448"/>
    </source>
</evidence>
<evidence type="ECO:0000256" key="1">
    <source>
        <dbReference type="ARBA" id="ARBA00004418"/>
    </source>
</evidence>
<evidence type="ECO:0000256" key="5">
    <source>
        <dbReference type="ARBA" id="ARBA00022764"/>
    </source>
</evidence>
<dbReference type="Pfam" id="PF13531">
    <property type="entry name" value="SBP_bac_11"/>
    <property type="match status" value="1"/>
</dbReference>
<dbReference type="InterPro" id="IPR005669">
    <property type="entry name" value="Thiosulph/SO4-bd"/>
</dbReference>
<reference evidence="6 7" key="1">
    <citation type="submission" date="2017-05" db="EMBL/GenBank/DDBJ databases">
        <title>The genome sequence of Geobacillus thermocatenulatus DSM 730.</title>
        <authorList>
            <person name="Ramaloko W.T."/>
            <person name="Koen N."/>
            <person name="Polliack S."/>
            <person name="Aliyu H."/>
            <person name="Lebre P."/>
            <person name="Mohr T."/>
            <person name="Oswald F."/>
            <person name="Zwick M."/>
            <person name="Neumann A."/>
            <person name="Syldatk C."/>
            <person name="Cowan D."/>
            <person name="De Maayer P."/>
        </authorList>
    </citation>
    <scope>NUCLEOTIDE SEQUENCE [LARGE SCALE GENOMIC DNA]</scope>
    <source>
        <strain evidence="6 7">BGSC 93A1</strain>
    </source>
</reference>
<dbReference type="PANTHER" id="PTHR30368:SF2">
    <property type="entry name" value="SULFATE-BINDING PROTEIN"/>
    <property type="match status" value="1"/>
</dbReference>
<proteinExistence type="inferred from homology"/>
<accession>A0A226QCV3</accession>
<evidence type="ECO:0000256" key="2">
    <source>
        <dbReference type="ARBA" id="ARBA00006099"/>
    </source>
</evidence>
<dbReference type="Proteomes" id="UP000198378">
    <property type="component" value="Unassembled WGS sequence"/>
</dbReference>
<dbReference type="GO" id="GO:0042597">
    <property type="term" value="C:periplasmic space"/>
    <property type="evidence" value="ECO:0007669"/>
    <property type="project" value="UniProtKB-SubCell"/>
</dbReference>
<dbReference type="PANTHER" id="PTHR30368">
    <property type="entry name" value="SULFATE-BINDING PROTEIN"/>
    <property type="match status" value="1"/>
</dbReference>
<protein>
    <submittedName>
        <fullName evidence="6">Sulfate ABC transporter substrate-binding protein</fullName>
    </submittedName>
</protein>
<dbReference type="EMBL" id="NEWK01000001">
    <property type="protein sequence ID" value="OXB89272.1"/>
    <property type="molecule type" value="Genomic_DNA"/>
</dbReference>
<dbReference type="SUPFAM" id="SSF53850">
    <property type="entry name" value="Periplasmic binding protein-like II"/>
    <property type="match status" value="1"/>
</dbReference>
<dbReference type="CDD" id="cd01005">
    <property type="entry name" value="PBP2_CysP"/>
    <property type="match status" value="1"/>
</dbReference>
<comment type="similarity">
    <text evidence="2">Belongs to the prokaryotic sulfate-binding protein family.</text>
</comment>
<dbReference type="GO" id="GO:1902358">
    <property type="term" value="P:sulfate transmembrane transport"/>
    <property type="evidence" value="ECO:0007669"/>
    <property type="project" value="InterPro"/>
</dbReference>
<dbReference type="PROSITE" id="PS51257">
    <property type="entry name" value="PROKAR_LIPOPROTEIN"/>
    <property type="match status" value="1"/>
</dbReference>
<evidence type="ECO:0000313" key="7">
    <source>
        <dbReference type="Proteomes" id="UP000198378"/>
    </source>
</evidence>
<dbReference type="RefSeq" id="WP_025949534.1">
    <property type="nucleotide sequence ID" value="NZ_CP018058.1"/>
</dbReference>
<dbReference type="NCBIfam" id="TIGR00971">
    <property type="entry name" value="3a0106s03"/>
    <property type="match status" value="1"/>
</dbReference>
<gene>
    <name evidence="6" type="ORF">B9L19_04125</name>
</gene>
<comment type="subcellular location">
    <subcellularLocation>
        <location evidence="1">Periplasm</location>
    </subcellularLocation>
</comment>
<dbReference type="GO" id="GO:0140104">
    <property type="term" value="F:molecular carrier activity"/>
    <property type="evidence" value="ECO:0007669"/>
    <property type="project" value="InterPro"/>
</dbReference>
<keyword evidence="4" id="KW-0732">Signal</keyword>
<evidence type="ECO:0000256" key="4">
    <source>
        <dbReference type="ARBA" id="ARBA00022729"/>
    </source>
</evidence>
<dbReference type="AlphaFoldDB" id="A0A226QCV3"/>
<name>A0A226QCV3_9BACL</name>
<sequence>MKWKQTIMGAISSVLLVGMLLSGCSASEGKSGDKENAAKTADKTITLTLGCYSTIKDEIEEIIPIFQKQWKEKTGQTVQFHESYQGSGAQALNVINGFEADIVALSLEGDIQKIVKSGLITHDWKKDPYKGIVTKSIVALGVREGNPKHIDDWSDLTKKGVQVLFPDPKTSGGAKWDINAIYGAGLKISEETKGQKDEVAAKNLLRSIYQNVASLDKSGEESMSTFDKGIGDVIVTYENELLSRIQQGKHYEIVIPRYTTSIENPVALVDKYVDQHGTRKVAEAFLQFLFSKEAQEIFAKHGFRPVEPSVAQQYKEKYKEPEGLFTTDYLGGWEKVNETIYGPGGVWEQVVSGR</sequence>
<dbReference type="Gene3D" id="3.40.190.10">
    <property type="entry name" value="Periplasmic binding protein-like II"/>
    <property type="match status" value="2"/>
</dbReference>
<keyword evidence="5" id="KW-0574">Periplasm</keyword>
<keyword evidence="3" id="KW-0813">Transport</keyword>